<accession>A0A1T2L6A2</accession>
<proteinExistence type="predicted"/>
<dbReference type="RefSeq" id="WP_078483387.1">
    <property type="nucleotide sequence ID" value="NZ_MPRL01000021.1"/>
</dbReference>
<dbReference type="OrthoDB" id="8079005at2"/>
<dbReference type="EMBL" id="MPRL01000021">
    <property type="protein sequence ID" value="OOZ40611.1"/>
    <property type="molecule type" value="Genomic_DNA"/>
</dbReference>
<evidence type="ECO:0000313" key="3">
    <source>
        <dbReference type="Proteomes" id="UP000191110"/>
    </source>
</evidence>
<dbReference type="Proteomes" id="UP000191110">
    <property type="component" value="Unassembled WGS sequence"/>
</dbReference>
<dbReference type="Pfam" id="PF20680">
    <property type="entry name" value="DUF6817"/>
    <property type="match status" value="1"/>
</dbReference>
<evidence type="ECO:0000259" key="1">
    <source>
        <dbReference type="Pfam" id="PF20680"/>
    </source>
</evidence>
<dbReference type="Gene3D" id="1.10.3210.10">
    <property type="entry name" value="Hypothetical protein af1432"/>
    <property type="match status" value="1"/>
</dbReference>
<protein>
    <recommendedName>
        <fullName evidence="1">DUF6817 domain-containing protein</fullName>
    </recommendedName>
</protein>
<gene>
    <name evidence="2" type="ORF">BOW53_07095</name>
</gene>
<dbReference type="InterPro" id="IPR049202">
    <property type="entry name" value="DUF6817"/>
</dbReference>
<dbReference type="AlphaFoldDB" id="A0A1T2L6A2"/>
<organism evidence="2 3">
    <name type="scientific">Solemya pervernicosa gill symbiont</name>
    <dbReference type="NCBI Taxonomy" id="642797"/>
    <lineage>
        <taxon>Bacteria</taxon>
        <taxon>Pseudomonadati</taxon>
        <taxon>Pseudomonadota</taxon>
        <taxon>Gammaproteobacteria</taxon>
        <taxon>sulfur-oxidizing symbionts</taxon>
    </lineage>
</organism>
<keyword evidence="3" id="KW-1185">Reference proteome</keyword>
<name>A0A1T2L6A2_9GAMM</name>
<sequence>MYKYAQTNIQLYSQLRALNFDINAVELIFKAYELSLELFPSHFRANGRPFLCHLVGTASIMAEHKFRVELVAAALLHSVYLFGQFGDPRPGVTERKRKQVIAAVGEEVESLVMVYTEFPWSRSATGEYAIQFGQMSDRDREILIMRLANELEENLEFEMAYSRKDHLALYEGREDQLRSLALALVNDEFAVELNAVINPTQTSTVSERLKRTDRCLFSAVPTPWLHRVVAYLYKKRRKLNKLLFRFK</sequence>
<evidence type="ECO:0000313" key="2">
    <source>
        <dbReference type="EMBL" id="OOZ40611.1"/>
    </source>
</evidence>
<reference evidence="2 3" key="1">
    <citation type="submission" date="2016-11" db="EMBL/GenBank/DDBJ databases">
        <title>Mixed transmission modes and dynamic genome evolution in an obligate animal-bacterial symbiosis.</title>
        <authorList>
            <person name="Russell S.L."/>
            <person name="Corbett-Detig R.B."/>
            <person name="Cavanaugh C.M."/>
        </authorList>
    </citation>
    <scope>NUCLEOTIDE SEQUENCE [LARGE SCALE GENOMIC DNA]</scope>
    <source>
        <strain evidence="2">Sveles-Q1</strain>
    </source>
</reference>
<comment type="caution">
    <text evidence="2">The sequence shown here is derived from an EMBL/GenBank/DDBJ whole genome shotgun (WGS) entry which is preliminary data.</text>
</comment>
<dbReference type="SUPFAM" id="SSF109604">
    <property type="entry name" value="HD-domain/PDEase-like"/>
    <property type="match status" value="1"/>
</dbReference>
<feature type="domain" description="DUF6817" evidence="1">
    <location>
        <begin position="42"/>
        <end position="116"/>
    </location>
</feature>